<name>A0ABZ0HQ66_9HYPH</name>
<proteinExistence type="predicted"/>
<feature type="region of interest" description="Disordered" evidence="1">
    <location>
        <begin position="1"/>
        <end position="29"/>
    </location>
</feature>
<organism evidence="2 3">
    <name type="scientific">Methylocapsa polymorpha</name>
    <dbReference type="NCBI Taxonomy" id="3080828"/>
    <lineage>
        <taxon>Bacteria</taxon>
        <taxon>Pseudomonadati</taxon>
        <taxon>Pseudomonadota</taxon>
        <taxon>Alphaproteobacteria</taxon>
        <taxon>Hyphomicrobiales</taxon>
        <taxon>Beijerinckiaceae</taxon>
        <taxon>Methylocapsa</taxon>
    </lineage>
</organism>
<feature type="compositionally biased region" description="Pro residues" evidence="1">
    <location>
        <begin position="50"/>
        <end position="74"/>
    </location>
</feature>
<gene>
    <name evidence="2" type="ORF">RZS28_14055</name>
</gene>
<evidence type="ECO:0000313" key="2">
    <source>
        <dbReference type="EMBL" id="WOJ88922.1"/>
    </source>
</evidence>
<feature type="region of interest" description="Disordered" evidence="1">
    <location>
        <begin position="43"/>
        <end position="87"/>
    </location>
</feature>
<keyword evidence="3" id="KW-1185">Reference proteome</keyword>
<dbReference type="RefSeq" id="WP_407338360.1">
    <property type="nucleotide sequence ID" value="NZ_CP136862.1"/>
</dbReference>
<reference evidence="2 3" key="1">
    <citation type="submission" date="2023-10" db="EMBL/GenBank/DDBJ databases">
        <title>Novel methanotroph of the genus Methylocapsa from a subarctic wetland.</title>
        <authorList>
            <person name="Belova S.E."/>
            <person name="Oshkin I.Y."/>
            <person name="Miroshnikov K."/>
            <person name="Dedysh S.N."/>
        </authorList>
    </citation>
    <scope>NUCLEOTIDE SEQUENCE [LARGE SCALE GENOMIC DNA]</scope>
    <source>
        <strain evidence="2 3">RX1</strain>
    </source>
</reference>
<feature type="compositionally biased region" description="Basic and acidic residues" evidence="1">
    <location>
        <begin position="75"/>
        <end position="87"/>
    </location>
</feature>
<accession>A0ABZ0HQ66</accession>
<evidence type="ECO:0000256" key="1">
    <source>
        <dbReference type="SAM" id="MobiDB-lite"/>
    </source>
</evidence>
<protein>
    <submittedName>
        <fullName evidence="2">Uncharacterized protein</fullName>
    </submittedName>
</protein>
<evidence type="ECO:0000313" key="3">
    <source>
        <dbReference type="Proteomes" id="UP001626536"/>
    </source>
</evidence>
<dbReference type="EMBL" id="CP136862">
    <property type="protein sequence ID" value="WOJ88922.1"/>
    <property type="molecule type" value="Genomic_DNA"/>
</dbReference>
<dbReference type="Proteomes" id="UP001626536">
    <property type="component" value="Chromosome"/>
</dbReference>
<sequence>MSGQSEIRKTAHQSRAAMPVAERSGLAPFYARRRRNIWIAYKGRPAAKPASPPAEKAPPPKEAQPQAPAAPKPAEPAKEAGGEASRK</sequence>